<keyword evidence="2" id="KW-1185">Reference proteome</keyword>
<reference evidence="1" key="1">
    <citation type="submission" date="2023-10" db="EMBL/GenBank/DDBJ databases">
        <authorList>
            <person name="Chen Y."/>
            <person name="Shah S."/>
            <person name="Dougan E. K."/>
            <person name="Thang M."/>
            <person name="Chan C."/>
        </authorList>
    </citation>
    <scope>NUCLEOTIDE SEQUENCE [LARGE SCALE GENOMIC DNA]</scope>
</reference>
<sequence length="519" mass="54807">KVELLVQQTLDLDRPWRERRDMLSGILSAASVEDRLKVVLNLDKRFEEHADIDDFEIVCGIAEHIGIEIPREGAIRRCALRRWALDPKRGGALPVARLIDFVDTDAAIGEDVAASLRAKGRAADAALLLSRLPAAQGGMDGSDSIGVLDVNNGDAELARLREILALDEDHSDDEDGGLGVGVFSPVEEGAFWLPFGPPDHVALAETAAAAGEAAARLEGEEMLAVGLWKEEAPFWHAPVTLLALCAETRLELFDLAALRSDTTGAWPAAAGRVRALLSNPQILKVVCGEDVLHLFAYTLGQGVASTLKRGEREPLGPMVDAHGLLAAVLGRDDPAASWPSVARRFLGLRLCPEEALGNWARRPLRRSQLHHAAAEAWTQLPVLRAVCAFGIAPPELVRGHFCARVKARATAGRARGQRMHVVGQLAPPGRLAGTDGGEVPTVQSLAADRAAAADPVAAPLPPPTRIATLTAPAAPPQEDLPDPGLPCLPAGTSVEVFGECFGGSAAVAPPGSPAGGPRW</sequence>
<accession>A0ABN9QZ30</accession>
<protein>
    <recommendedName>
        <fullName evidence="3">3'-5' exonuclease domain-containing protein</fullName>
    </recommendedName>
</protein>
<evidence type="ECO:0000313" key="2">
    <source>
        <dbReference type="Proteomes" id="UP001189429"/>
    </source>
</evidence>
<dbReference type="InterPro" id="IPR012337">
    <property type="entry name" value="RNaseH-like_sf"/>
</dbReference>
<organism evidence="1 2">
    <name type="scientific">Prorocentrum cordatum</name>
    <dbReference type="NCBI Taxonomy" id="2364126"/>
    <lineage>
        <taxon>Eukaryota</taxon>
        <taxon>Sar</taxon>
        <taxon>Alveolata</taxon>
        <taxon>Dinophyceae</taxon>
        <taxon>Prorocentrales</taxon>
        <taxon>Prorocentraceae</taxon>
        <taxon>Prorocentrum</taxon>
    </lineage>
</organism>
<feature type="non-terminal residue" evidence="1">
    <location>
        <position position="1"/>
    </location>
</feature>
<gene>
    <name evidence="1" type="ORF">PCOR1329_LOCUS16202</name>
</gene>
<dbReference type="InterPro" id="IPR036397">
    <property type="entry name" value="RNaseH_sf"/>
</dbReference>
<dbReference type="SUPFAM" id="SSF53098">
    <property type="entry name" value="Ribonuclease H-like"/>
    <property type="match status" value="1"/>
</dbReference>
<proteinExistence type="predicted"/>
<dbReference type="Proteomes" id="UP001189429">
    <property type="component" value="Unassembled WGS sequence"/>
</dbReference>
<comment type="caution">
    <text evidence="1">The sequence shown here is derived from an EMBL/GenBank/DDBJ whole genome shotgun (WGS) entry which is preliminary data.</text>
</comment>
<dbReference type="EMBL" id="CAUYUJ010004952">
    <property type="protein sequence ID" value="CAK0811670.1"/>
    <property type="molecule type" value="Genomic_DNA"/>
</dbReference>
<dbReference type="Gene3D" id="3.30.420.10">
    <property type="entry name" value="Ribonuclease H-like superfamily/Ribonuclease H"/>
    <property type="match status" value="1"/>
</dbReference>
<feature type="non-terminal residue" evidence="1">
    <location>
        <position position="519"/>
    </location>
</feature>
<evidence type="ECO:0008006" key="3">
    <source>
        <dbReference type="Google" id="ProtNLM"/>
    </source>
</evidence>
<name>A0ABN9QZ30_9DINO</name>
<evidence type="ECO:0000313" key="1">
    <source>
        <dbReference type="EMBL" id="CAK0811670.1"/>
    </source>
</evidence>